<dbReference type="Gene3D" id="1.20.120.1760">
    <property type="match status" value="1"/>
</dbReference>
<dbReference type="InterPro" id="IPR043130">
    <property type="entry name" value="CDP-OH_PTrfase_TM_dom"/>
</dbReference>
<sequence>MISFLFNKNSHFNLANIATFFNIAAGIFAIYFLTHNDFFAAALFAWLAGAFDIVDGKIARKYNLSTQFGIQLDSYADFLSFVIVPTMFIYFAVIDGQELTLSTPLIIFAFIYYVISGLRRLIQFNINSNEGEVEKYFVGVPTPLGAILLWLVYLIFLTGIISETFVLIAMIVIGYLLNSKIKIKHL</sequence>
<evidence type="ECO:0000313" key="13">
    <source>
        <dbReference type="Proteomes" id="UP000322726"/>
    </source>
</evidence>
<organism evidence="12 13">
    <name type="scientific">Malaciobacter pacificus</name>
    <dbReference type="NCBI Taxonomy" id="1080223"/>
    <lineage>
        <taxon>Bacteria</taxon>
        <taxon>Pseudomonadati</taxon>
        <taxon>Campylobacterota</taxon>
        <taxon>Epsilonproteobacteria</taxon>
        <taxon>Campylobacterales</taxon>
        <taxon>Arcobacteraceae</taxon>
        <taxon>Malaciobacter</taxon>
    </lineage>
</organism>
<evidence type="ECO:0000256" key="6">
    <source>
        <dbReference type="ARBA" id="ARBA00022989"/>
    </source>
</evidence>
<reference evidence="12" key="1">
    <citation type="submission" date="2019-09" db="EMBL/GenBank/DDBJ databases">
        <title>Complete genome sequencing of four Arcobacter species reveals a diverse suite of mobile elements.</title>
        <authorList>
            <person name="Miller W.G."/>
            <person name="Yee E."/>
            <person name="Bono J.L."/>
        </authorList>
    </citation>
    <scope>NUCLEOTIDE SEQUENCE [LARGE SCALE GENOMIC DNA]</scope>
    <source>
        <strain evidence="12">LMG 26638</strain>
    </source>
</reference>
<accession>A0A5C2HCK9</accession>
<gene>
    <name evidence="12" type="primary">pssA</name>
    <name evidence="12" type="ORF">APAC_1455</name>
</gene>
<keyword evidence="5" id="KW-0812">Transmembrane</keyword>
<evidence type="ECO:0000256" key="3">
    <source>
        <dbReference type="ARBA" id="ARBA00022516"/>
    </source>
</evidence>
<proteinExistence type="inferred from homology"/>
<dbReference type="PROSITE" id="PS00379">
    <property type="entry name" value="CDP_ALCOHOL_P_TRANSF"/>
    <property type="match status" value="1"/>
</dbReference>
<name>A0A5C2HCK9_9BACT</name>
<dbReference type="GO" id="GO:0016020">
    <property type="term" value="C:membrane"/>
    <property type="evidence" value="ECO:0007669"/>
    <property type="project" value="UniProtKB-SubCell"/>
</dbReference>
<evidence type="ECO:0000256" key="5">
    <source>
        <dbReference type="ARBA" id="ARBA00022692"/>
    </source>
</evidence>
<comment type="similarity">
    <text evidence="2 11">Belongs to the CDP-alcohol phosphatidyltransferase class-I family.</text>
</comment>
<dbReference type="PANTHER" id="PTHR14269">
    <property type="entry name" value="CDP-DIACYLGLYCEROL--GLYCEROL-3-PHOSPHATE 3-PHOSPHATIDYLTRANSFERASE-RELATED"/>
    <property type="match status" value="1"/>
</dbReference>
<keyword evidence="8" id="KW-0472">Membrane</keyword>
<keyword evidence="6" id="KW-1133">Transmembrane helix</keyword>
<dbReference type="KEGG" id="apai:APAC_1455"/>
<dbReference type="AlphaFoldDB" id="A0A5C2HCK9"/>
<evidence type="ECO:0000256" key="1">
    <source>
        <dbReference type="ARBA" id="ARBA00004141"/>
    </source>
</evidence>
<reference evidence="12" key="2">
    <citation type="submission" date="2019-09" db="EMBL/GenBank/DDBJ databases">
        <title>Taxonomic note: a critical rebuttal of the proposed division of the genus Arcobacter into six genera, emended descriptions of Arcobacter anaerophilus and the genus Arcobacter, and an assessment of genus-level boundaries for Epsilonproteobacteria using in silico genomic comparator tools.</title>
        <authorList>
            <person name="On S.L.W."/>
            <person name="Miller W.G."/>
            <person name="Biggs P."/>
            <person name="Cornelius A."/>
            <person name="Vandamme P."/>
        </authorList>
    </citation>
    <scope>NUCLEOTIDE SEQUENCE [LARGE SCALE GENOMIC DNA]</scope>
    <source>
        <strain evidence="12">LMG 26638</strain>
    </source>
</reference>
<dbReference type="EC" id="2.7.8.8" evidence="12"/>
<evidence type="ECO:0000256" key="10">
    <source>
        <dbReference type="ARBA" id="ARBA00023264"/>
    </source>
</evidence>
<dbReference type="Proteomes" id="UP000322726">
    <property type="component" value="Chromosome"/>
</dbReference>
<evidence type="ECO:0000256" key="2">
    <source>
        <dbReference type="ARBA" id="ARBA00010441"/>
    </source>
</evidence>
<evidence type="ECO:0000313" key="12">
    <source>
        <dbReference type="EMBL" id="QEP34564.1"/>
    </source>
</evidence>
<comment type="subcellular location">
    <subcellularLocation>
        <location evidence="1">Membrane</location>
        <topology evidence="1">Multi-pass membrane protein</topology>
    </subcellularLocation>
</comment>
<evidence type="ECO:0000256" key="11">
    <source>
        <dbReference type="RuleBase" id="RU003750"/>
    </source>
</evidence>
<dbReference type="GO" id="GO:0008654">
    <property type="term" value="P:phospholipid biosynthetic process"/>
    <property type="evidence" value="ECO:0007669"/>
    <property type="project" value="UniProtKB-KW"/>
</dbReference>
<dbReference type="EMBL" id="CP035928">
    <property type="protein sequence ID" value="QEP34564.1"/>
    <property type="molecule type" value="Genomic_DNA"/>
</dbReference>
<keyword evidence="3" id="KW-0444">Lipid biosynthesis</keyword>
<dbReference type="PANTHER" id="PTHR14269:SF61">
    <property type="entry name" value="CDP-DIACYLGLYCEROL--SERINE O-PHOSPHATIDYLTRANSFERASE"/>
    <property type="match status" value="1"/>
</dbReference>
<protein>
    <submittedName>
        <fullName evidence="12">Phosphatidylserine synthase</fullName>
        <ecNumber evidence="12">2.7.8.8</ecNumber>
    </submittedName>
</protein>
<dbReference type="GO" id="GO:0003882">
    <property type="term" value="F:CDP-diacylglycerol-serine O-phosphatidyltransferase activity"/>
    <property type="evidence" value="ECO:0007669"/>
    <property type="project" value="UniProtKB-EC"/>
</dbReference>
<keyword evidence="13" id="KW-1185">Reference proteome</keyword>
<dbReference type="InterPro" id="IPR048254">
    <property type="entry name" value="CDP_ALCOHOL_P_TRANSF_CS"/>
</dbReference>
<dbReference type="Pfam" id="PF01066">
    <property type="entry name" value="CDP-OH_P_transf"/>
    <property type="match status" value="1"/>
</dbReference>
<dbReference type="InterPro" id="IPR050324">
    <property type="entry name" value="CDP-alcohol_PTase-I"/>
</dbReference>
<keyword evidence="4 11" id="KW-0808">Transferase</keyword>
<keyword evidence="9" id="KW-0594">Phospholipid biosynthesis</keyword>
<keyword evidence="7" id="KW-0443">Lipid metabolism</keyword>
<evidence type="ECO:0000256" key="9">
    <source>
        <dbReference type="ARBA" id="ARBA00023209"/>
    </source>
</evidence>
<keyword evidence="10" id="KW-1208">Phospholipid metabolism</keyword>
<evidence type="ECO:0000256" key="4">
    <source>
        <dbReference type="ARBA" id="ARBA00022679"/>
    </source>
</evidence>
<evidence type="ECO:0000256" key="8">
    <source>
        <dbReference type="ARBA" id="ARBA00023136"/>
    </source>
</evidence>
<dbReference type="InterPro" id="IPR000462">
    <property type="entry name" value="CDP-OH_P_trans"/>
</dbReference>
<evidence type="ECO:0000256" key="7">
    <source>
        <dbReference type="ARBA" id="ARBA00023098"/>
    </source>
</evidence>